<sequence>MESEIGLLRKNISRLVSDEIKPEVKEWEKGGRLPSEILARLSEIGLFGLTIPEEHGGIGYGAEVLVAALDELARGSASLALFLLFQNSLVGEMLTLAKEEDLIAALIEGKSFGGGAIFPEGLKEEGGLSGEGSFLINGAGDFFVLVGKEKSYLIDTIESTPVATLAFRDLQISSFVVRDVPVRFSTSTDRIKDAIDLYLLGLSAIALGIGREILSEAKTYAQNRKQFGRPIIEFWMVQDMLVEIATTVKTSELLVKETASRYDKKDYDPTDIAITKSFVTNRIMTAATHGVQIFGGYGYTTDYPMERYFREAKALEVMGIVNEELRSQIAQSL</sequence>
<evidence type="ECO:0000259" key="5">
    <source>
        <dbReference type="Pfam" id="PF00441"/>
    </source>
</evidence>
<dbReference type="GO" id="GO:0003995">
    <property type="term" value="F:acyl-CoA dehydrogenase activity"/>
    <property type="evidence" value="ECO:0007669"/>
    <property type="project" value="InterPro"/>
</dbReference>
<comment type="similarity">
    <text evidence="2">Belongs to the acyl-CoA dehydrogenase family.</text>
</comment>
<evidence type="ECO:0000259" key="6">
    <source>
        <dbReference type="Pfam" id="PF02771"/>
    </source>
</evidence>
<protein>
    <recommendedName>
        <fullName evidence="9">Acyl-CoA dehydrogenase</fullName>
    </recommendedName>
</protein>
<gene>
    <name evidence="7" type="ORF">DRP53_01885</name>
</gene>
<dbReference type="Pfam" id="PF00441">
    <property type="entry name" value="Acyl-CoA_dh_1"/>
    <property type="match status" value="1"/>
</dbReference>
<evidence type="ECO:0000256" key="3">
    <source>
        <dbReference type="ARBA" id="ARBA00022630"/>
    </source>
</evidence>
<evidence type="ECO:0008006" key="9">
    <source>
        <dbReference type="Google" id="ProtNLM"/>
    </source>
</evidence>
<dbReference type="GO" id="GO:0050660">
    <property type="term" value="F:flavin adenine dinucleotide binding"/>
    <property type="evidence" value="ECO:0007669"/>
    <property type="project" value="InterPro"/>
</dbReference>
<dbReference type="InterPro" id="IPR013786">
    <property type="entry name" value="AcylCoA_DH/ox_N"/>
</dbReference>
<dbReference type="AlphaFoldDB" id="A0A660SMU5"/>
<evidence type="ECO:0000256" key="4">
    <source>
        <dbReference type="ARBA" id="ARBA00022827"/>
    </source>
</evidence>
<proteinExistence type="inferred from homology"/>
<dbReference type="PROSITE" id="PS00073">
    <property type="entry name" value="ACYL_COA_DH_2"/>
    <property type="match status" value="1"/>
</dbReference>
<dbReference type="InterPro" id="IPR009075">
    <property type="entry name" value="AcylCo_DH/oxidase_C"/>
</dbReference>
<evidence type="ECO:0000256" key="1">
    <source>
        <dbReference type="ARBA" id="ARBA00001974"/>
    </source>
</evidence>
<comment type="cofactor">
    <cofactor evidence="1">
        <name>FAD</name>
        <dbReference type="ChEBI" id="CHEBI:57692"/>
    </cofactor>
</comment>
<feature type="domain" description="Acyl-CoA dehydrogenase/oxidase N-terminal" evidence="6">
    <location>
        <begin position="7"/>
        <end position="95"/>
    </location>
</feature>
<dbReference type="PANTHER" id="PTHR43884">
    <property type="entry name" value="ACYL-COA DEHYDROGENASE"/>
    <property type="match status" value="1"/>
</dbReference>
<dbReference type="InterPro" id="IPR006089">
    <property type="entry name" value="Acyl-CoA_DH_CS"/>
</dbReference>
<dbReference type="Gene3D" id="1.20.140.10">
    <property type="entry name" value="Butyryl-CoA Dehydrogenase, subunit A, domain 3"/>
    <property type="match status" value="1"/>
</dbReference>
<comment type="caution">
    <text evidence="7">The sequence shown here is derived from an EMBL/GenBank/DDBJ whole genome shotgun (WGS) entry which is preliminary data.</text>
</comment>
<dbReference type="Pfam" id="PF02771">
    <property type="entry name" value="Acyl-CoA_dh_N"/>
    <property type="match status" value="1"/>
</dbReference>
<feature type="domain" description="Acyl-CoA dehydrogenase/oxidase C-terminal" evidence="5">
    <location>
        <begin position="201"/>
        <end position="332"/>
    </location>
</feature>
<reference evidence="7 8" key="1">
    <citation type="submission" date="2018-06" db="EMBL/GenBank/DDBJ databases">
        <title>Extensive metabolic versatility and redundancy in microbially diverse, dynamic hydrothermal sediments.</title>
        <authorList>
            <person name="Dombrowski N."/>
            <person name="Teske A."/>
            <person name="Baker B.J."/>
        </authorList>
    </citation>
    <scope>NUCLEOTIDE SEQUENCE [LARGE SCALE GENOMIC DNA]</scope>
    <source>
        <strain evidence="7">B36_G15</strain>
    </source>
</reference>
<dbReference type="InterPro" id="IPR036250">
    <property type="entry name" value="AcylCo_DH-like_C"/>
</dbReference>
<dbReference type="Gene3D" id="1.10.540.10">
    <property type="entry name" value="Acyl-CoA dehydrogenase/oxidase, N-terminal domain"/>
    <property type="match status" value="1"/>
</dbReference>
<evidence type="ECO:0000313" key="7">
    <source>
        <dbReference type="EMBL" id="RKX71341.1"/>
    </source>
</evidence>
<dbReference type="SUPFAM" id="SSF47203">
    <property type="entry name" value="Acyl-CoA dehydrogenase C-terminal domain-like"/>
    <property type="match status" value="1"/>
</dbReference>
<evidence type="ECO:0000256" key="2">
    <source>
        <dbReference type="ARBA" id="ARBA00009347"/>
    </source>
</evidence>
<organism evidence="7 8">
    <name type="scientific">candidate division WOR-3 bacterium</name>
    <dbReference type="NCBI Taxonomy" id="2052148"/>
    <lineage>
        <taxon>Bacteria</taxon>
        <taxon>Bacteria division WOR-3</taxon>
    </lineage>
</organism>
<keyword evidence="4" id="KW-0274">FAD</keyword>
<name>A0A660SMU5_UNCW3</name>
<dbReference type="EMBL" id="QNBE01000011">
    <property type="protein sequence ID" value="RKX71341.1"/>
    <property type="molecule type" value="Genomic_DNA"/>
</dbReference>
<dbReference type="PANTHER" id="PTHR43884:SF12">
    <property type="entry name" value="ISOVALERYL-COA DEHYDROGENASE, MITOCHONDRIAL-RELATED"/>
    <property type="match status" value="1"/>
</dbReference>
<keyword evidence="3" id="KW-0285">Flavoprotein</keyword>
<dbReference type="SUPFAM" id="SSF56645">
    <property type="entry name" value="Acyl-CoA dehydrogenase NM domain-like"/>
    <property type="match status" value="1"/>
</dbReference>
<dbReference type="InterPro" id="IPR009100">
    <property type="entry name" value="AcylCoA_DH/oxidase_NM_dom_sf"/>
</dbReference>
<dbReference type="Proteomes" id="UP000268469">
    <property type="component" value="Unassembled WGS sequence"/>
</dbReference>
<dbReference type="InterPro" id="IPR037069">
    <property type="entry name" value="AcylCoA_DH/ox_N_sf"/>
</dbReference>
<accession>A0A660SMU5</accession>
<evidence type="ECO:0000313" key="8">
    <source>
        <dbReference type="Proteomes" id="UP000268469"/>
    </source>
</evidence>